<dbReference type="SUPFAM" id="SSF53597">
    <property type="entry name" value="Dihydrofolate reductase-like"/>
    <property type="match status" value="1"/>
</dbReference>
<dbReference type="GO" id="GO:0008703">
    <property type="term" value="F:5-amino-6-(5-phosphoribosylamino)uracil reductase activity"/>
    <property type="evidence" value="ECO:0007669"/>
    <property type="project" value="InterPro"/>
</dbReference>
<gene>
    <name evidence="2" type="ORF">MRM75_04790</name>
</gene>
<organism evidence="2">
    <name type="scientific">bacterium 19CA06SA08-2</name>
    <dbReference type="NCBI Taxonomy" id="2920658"/>
    <lineage>
        <taxon>Bacteria</taxon>
    </lineage>
</organism>
<proteinExistence type="predicted"/>
<feature type="domain" description="Bacterial bifunctional deaminase-reductase C-terminal" evidence="1">
    <location>
        <begin position="5"/>
        <end position="59"/>
    </location>
</feature>
<sequence>MMTRPEVTVFLAISLDGFIAREAHSLDWLTPYSSDPPDETGFNALMEHSDTLLMGRNTYDAIMGFGVWPYDGLRVRVMTHNPVEPRYQEQFVSGELSRYWPRCGIKGPVMSIWMAATWYVRHCRPTWSIR</sequence>
<name>A0AAU6U965_UNCXX</name>
<dbReference type="InterPro" id="IPR024072">
    <property type="entry name" value="DHFR-like_dom_sf"/>
</dbReference>
<dbReference type="EMBL" id="CP095353">
    <property type="protein sequence ID" value="XAG70320.1"/>
    <property type="molecule type" value="Genomic_DNA"/>
</dbReference>
<evidence type="ECO:0000259" key="1">
    <source>
        <dbReference type="Pfam" id="PF01872"/>
    </source>
</evidence>
<dbReference type="GO" id="GO:0009231">
    <property type="term" value="P:riboflavin biosynthetic process"/>
    <property type="evidence" value="ECO:0007669"/>
    <property type="project" value="InterPro"/>
</dbReference>
<dbReference type="Gene3D" id="3.40.430.10">
    <property type="entry name" value="Dihydrofolate Reductase, subunit A"/>
    <property type="match status" value="1"/>
</dbReference>
<dbReference type="AlphaFoldDB" id="A0AAU6U965"/>
<evidence type="ECO:0000313" key="2">
    <source>
        <dbReference type="EMBL" id="XAG70320.1"/>
    </source>
</evidence>
<reference evidence="2" key="1">
    <citation type="submission" date="2022-03" db="EMBL/GenBank/DDBJ databases">
        <title>Sea Food Isolates.</title>
        <authorList>
            <person name="Li c."/>
        </authorList>
    </citation>
    <scope>NUCLEOTIDE SEQUENCE</scope>
    <source>
        <strain evidence="2">19CA06SA08-2</strain>
    </source>
</reference>
<protein>
    <submittedName>
        <fullName evidence="2">Dihydrofolate reductase family protein</fullName>
    </submittedName>
</protein>
<dbReference type="Pfam" id="PF01872">
    <property type="entry name" value="RibD_C"/>
    <property type="match status" value="1"/>
</dbReference>
<accession>A0AAU6U965</accession>
<dbReference type="InterPro" id="IPR002734">
    <property type="entry name" value="RibDG_C"/>
</dbReference>